<proteinExistence type="predicted"/>
<feature type="region of interest" description="Disordered" evidence="1">
    <location>
        <begin position="46"/>
        <end position="75"/>
    </location>
</feature>
<accession>A0A482MTH7</accession>
<dbReference type="EMBL" id="MK373776">
    <property type="protein sequence ID" value="QBQ77361.1"/>
    <property type="molecule type" value="Genomic_DNA"/>
</dbReference>
<sequence>MCISLRLSYVSIPKFTVEYHRWSLSHPIQRVLNGLLVGNLLRRKAPPRLRESSTGTLQGRRPPRHLPLHCDAAAP</sequence>
<gene>
    <name evidence="2" type="ORF">WFH_00073</name>
</gene>
<protein>
    <submittedName>
        <fullName evidence="2">Uncharacterized protein</fullName>
    </submittedName>
</protein>
<evidence type="ECO:0000313" key="3">
    <source>
        <dbReference type="Proteomes" id="UP000310512"/>
    </source>
</evidence>
<reference evidence="2 3" key="1">
    <citation type="submission" date="2019-01" db="EMBL/GenBank/DDBJ databases">
        <title>Still something new to discover - new insights into E. coli phage diversity and taxonomy.</title>
        <authorList>
            <person name="Korf I.H.E."/>
            <person name="Adriaennsens E."/>
            <person name="Dreiseikelmann B."/>
            <person name="Kropinski A."/>
            <person name="Nimtz M."/>
            <person name="Meier-Kolthoff J.P."/>
            <person name="Rohde M."/>
            <person name="van Raaij M."/>
            <person name="Wittmann J."/>
        </authorList>
    </citation>
    <scope>NUCLEOTIDE SEQUENCE [LARGE SCALE GENOMIC DNA]</scope>
</reference>
<dbReference type="Proteomes" id="UP000310512">
    <property type="component" value="Segment"/>
</dbReference>
<evidence type="ECO:0000256" key="1">
    <source>
        <dbReference type="SAM" id="MobiDB-lite"/>
    </source>
</evidence>
<evidence type="ECO:0000313" key="2">
    <source>
        <dbReference type="EMBL" id="QBQ77361.1"/>
    </source>
</evidence>
<keyword evidence="3" id="KW-1185">Reference proteome</keyword>
<organism evidence="2 3">
    <name type="scientific">Escherichia phage vB_EcoM_WFH</name>
    <dbReference type="NCBI Taxonomy" id="2508192"/>
    <lineage>
        <taxon>Viruses</taxon>
        <taxon>Duplodnaviria</taxon>
        <taxon>Heunggongvirae</taxon>
        <taxon>Uroviricota</taxon>
        <taxon>Caudoviricetes</taxon>
        <taxon>Lindbergviridae</taxon>
        <taxon>Wifcevirus</taxon>
        <taxon>Wifcevirus WFH</taxon>
    </lineage>
</organism>
<name>A0A482MTH7_9CAUD</name>